<organism evidence="1 2">
    <name type="scientific">Sclerotinia sclerotiorum (strain ATCC 18683 / 1980 / Ss-1)</name>
    <name type="common">White mold</name>
    <name type="synonym">Whetzelinia sclerotiorum</name>
    <dbReference type="NCBI Taxonomy" id="665079"/>
    <lineage>
        <taxon>Eukaryota</taxon>
        <taxon>Fungi</taxon>
        <taxon>Dikarya</taxon>
        <taxon>Ascomycota</taxon>
        <taxon>Pezizomycotina</taxon>
        <taxon>Leotiomycetes</taxon>
        <taxon>Helotiales</taxon>
        <taxon>Sclerotiniaceae</taxon>
        <taxon>Sclerotinia</taxon>
    </lineage>
</organism>
<sequence>MVARSDSWKATQDMQSVFPSLLYGSSHFLSNQTITISKLSQSYGNVLDLRYMDFELFIRLPTDSKQQSSKINIVTAMWPTPTNSNSNPNPIWNNPIVNEGLEEPRQTNWKSSQSPLPAIIRYFILQVTSIRNHSGAAWSECLTLNPTKTRNTPEVGMNWDLLGFRSEIPRLIIGW</sequence>
<accession>A7EZ07</accession>
<dbReference type="Proteomes" id="UP000001312">
    <property type="component" value="Unassembled WGS sequence"/>
</dbReference>
<gene>
    <name evidence="1" type="ORF">SS1G_10573</name>
</gene>
<reference evidence="2" key="1">
    <citation type="journal article" date="2011" name="PLoS Genet.">
        <title>Genomic analysis of the necrotrophic fungal pathogens Sclerotinia sclerotiorum and Botrytis cinerea.</title>
        <authorList>
            <person name="Amselem J."/>
            <person name="Cuomo C.A."/>
            <person name="van Kan J.A."/>
            <person name="Viaud M."/>
            <person name="Benito E.P."/>
            <person name="Couloux A."/>
            <person name="Coutinho P.M."/>
            <person name="de Vries R.P."/>
            <person name="Dyer P.S."/>
            <person name="Fillinger S."/>
            <person name="Fournier E."/>
            <person name="Gout L."/>
            <person name="Hahn M."/>
            <person name="Kohn L."/>
            <person name="Lapalu N."/>
            <person name="Plummer K.M."/>
            <person name="Pradier J.M."/>
            <person name="Quevillon E."/>
            <person name="Sharon A."/>
            <person name="Simon A."/>
            <person name="ten Have A."/>
            <person name="Tudzynski B."/>
            <person name="Tudzynski P."/>
            <person name="Wincker P."/>
            <person name="Andrew M."/>
            <person name="Anthouard V."/>
            <person name="Beever R.E."/>
            <person name="Beffa R."/>
            <person name="Benoit I."/>
            <person name="Bouzid O."/>
            <person name="Brault B."/>
            <person name="Chen Z."/>
            <person name="Choquer M."/>
            <person name="Collemare J."/>
            <person name="Cotton P."/>
            <person name="Danchin E.G."/>
            <person name="Da Silva C."/>
            <person name="Gautier A."/>
            <person name="Giraud C."/>
            <person name="Giraud T."/>
            <person name="Gonzalez C."/>
            <person name="Grossetete S."/>
            <person name="Guldener U."/>
            <person name="Henrissat B."/>
            <person name="Howlett B.J."/>
            <person name="Kodira C."/>
            <person name="Kretschmer M."/>
            <person name="Lappartient A."/>
            <person name="Leroch M."/>
            <person name="Levis C."/>
            <person name="Mauceli E."/>
            <person name="Neuveglise C."/>
            <person name="Oeser B."/>
            <person name="Pearson M."/>
            <person name="Poulain J."/>
            <person name="Poussereau N."/>
            <person name="Quesneville H."/>
            <person name="Rascle C."/>
            <person name="Schumacher J."/>
            <person name="Segurens B."/>
            <person name="Sexton A."/>
            <person name="Silva E."/>
            <person name="Sirven C."/>
            <person name="Soanes D.M."/>
            <person name="Talbot N.J."/>
            <person name="Templeton M."/>
            <person name="Yandava C."/>
            <person name="Yarden O."/>
            <person name="Zeng Q."/>
            <person name="Rollins J.A."/>
            <person name="Lebrun M.H."/>
            <person name="Dickman M."/>
        </authorList>
    </citation>
    <scope>NUCLEOTIDE SEQUENCE [LARGE SCALE GENOMIC DNA]</scope>
    <source>
        <strain evidence="2">ATCC 18683 / 1980 / Ss-1</strain>
    </source>
</reference>
<dbReference type="InParanoid" id="A7EZ07"/>
<dbReference type="RefSeq" id="XP_001588127.1">
    <property type="nucleotide sequence ID" value="XM_001588077.1"/>
</dbReference>
<dbReference type="EMBL" id="CH476636">
    <property type="protein sequence ID" value="EDN94699.1"/>
    <property type="molecule type" value="Genomic_DNA"/>
</dbReference>
<dbReference type="AlphaFoldDB" id="A7EZ07"/>
<keyword evidence="2" id="KW-1185">Reference proteome</keyword>
<name>A7EZ07_SCLS1</name>
<evidence type="ECO:0000313" key="2">
    <source>
        <dbReference type="Proteomes" id="UP000001312"/>
    </source>
</evidence>
<protein>
    <submittedName>
        <fullName evidence="1">Uncharacterized protein</fullName>
    </submittedName>
</protein>
<dbReference type="GeneID" id="5484503"/>
<proteinExistence type="predicted"/>
<evidence type="ECO:0000313" key="1">
    <source>
        <dbReference type="EMBL" id="EDN94699.1"/>
    </source>
</evidence>
<dbReference type="KEGG" id="ssl:SS1G_10573"/>